<feature type="domain" description="SCP" evidence="1">
    <location>
        <begin position="62"/>
        <end position="178"/>
    </location>
</feature>
<dbReference type="CDD" id="cd05379">
    <property type="entry name" value="CAP_bacterial"/>
    <property type="match status" value="1"/>
</dbReference>
<comment type="caution">
    <text evidence="2">The sequence shown here is derived from an EMBL/GenBank/DDBJ whole genome shotgun (WGS) entry which is preliminary data.</text>
</comment>
<dbReference type="Gene3D" id="3.40.33.10">
    <property type="entry name" value="CAP"/>
    <property type="match status" value="1"/>
</dbReference>
<evidence type="ECO:0000259" key="1">
    <source>
        <dbReference type="Pfam" id="PF00188"/>
    </source>
</evidence>
<keyword evidence="3" id="KW-1185">Reference proteome</keyword>
<dbReference type="InterPro" id="IPR014044">
    <property type="entry name" value="CAP_dom"/>
</dbReference>
<dbReference type="RefSeq" id="WP_379144549.1">
    <property type="nucleotide sequence ID" value="NZ_JBHUEN010000046.1"/>
</dbReference>
<dbReference type="InterPro" id="IPR035940">
    <property type="entry name" value="CAP_sf"/>
</dbReference>
<dbReference type="PANTHER" id="PTHR31157:SF1">
    <property type="entry name" value="SCP DOMAIN-CONTAINING PROTEIN"/>
    <property type="match status" value="1"/>
</dbReference>
<proteinExistence type="predicted"/>
<accession>A0ABW4RB81</accession>
<dbReference type="Proteomes" id="UP001597213">
    <property type="component" value="Unassembled WGS sequence"/>
</dbReference>
<evidence type="ECO:0000313" key="3">
    <source>
        <dbReference type="Proteomes" id="UP001597213"/>
    </source>
</evidence>
<dbReference type="Pfam" id="PF00188">
    <property type="entry name" value="CAP"/>
    <property type="match status" value="1"/>
</dbReference>
<protein>
    <submittedName>
        <fullName evidence="2">CAP domain-containing protein</fullName>
    </submittedName>
</protein>
<organism evidence="2 3">
    <name type="scientific">Paracoccus pacificus</name>
    <dbReference type="NCBI Taxonomy" id="1463598"/>
    <lineage>
        <taxon>Bacteria</taxon>
        <taxon>Pseudomonadati</taxon>
        <taxon>Pseudomonadota</taxon>
        <taxon>Alphaproteobacteria</taxon>
        <taxon>Rhodobacterales</taxon>
        <taxon>Paracoccaceae</taxon>
        <taxon>Paracoccus</taxon>
    </lineage>
</organism>
<gene>
    <name evidence="2" type="ORF">ACFSCT_16385</name>
</gene>
<dbReference type="EMBL" id="JBHUEN010000046">
    <property type="protein sequence ID" value="MFD1883295.1"/>
    <property type="molecule type" value="Genomic_DNA"/>
</dbReference>
<sequence length="183" mass="19602">MSFRRIMSLALGLAVTIFALTNVAIAQGPALSRSVVLVPKGTPMPPATCEPAQLAQMTREALARTNASRRAAGLAPLVEDPRLSRVALRHACAIAEIGRLEHRGPRGLTPMKRVRAAGFNACFTAENLAAGLYDARRAVAAWQASDGHRRNMMDRRARQAGFGFVHGADGRVWWVGIYAAGCG</sequence>
<evidence type="ECO:0000313" key="2">
    <source>
        <dbReference type="EMBL" id="MFD1883295.1"/>
    </source>
</evidence>
<name>A0ABW4RB81_9RHOB</name>
<dbReference type="PANTHER" id="PTHR31157">
    <property type="entry name" value="SCP DOMAIN-CONTAINING PROTEIN"/>
    <property type="match status" value="1"/>
</dbReference>
<reference evidence="3" key="1">
    <citation type="journal article" date="2019" name="Int. J. Syst. Evol. Microbiol.">
        <title>The Global Catalogue of Microorganisms (GCM) 10K type strain sequencing project: providing services to taxonomists for standard genome sequencing and annotation.</title>
        <authorList>
            <consortium name="The Broad Institute Genomics Platform"/>
            <consortium name="The Broad Institute Genome Sequencing Center for Infectious Disease"/>
            <person name="Wu L."/>
            <person name="Ma J."/>
        </authorList>
    </citation>
    <scope>NUCLEOTIDE SEQUENCE [LARGE SCALE GENOMIC DNA]</scope>
    <source>
        <strain evidence="3">CCUG 56029</strain>
    </source>
</reference>
<dbReference type="SUPFAM" id="SSF55797">
    <property type="entry name" value="PR-1-like"/>
    <property type="match status" value="1"/>
</dbReference>